<evidence type="ECO:0000313" key="4">
    <source>
        <dbReference type="WBParaSite" id="Pan_g7610.t1"/>
    </source>
</evidence>
<name>A0A7E4W887_PANRE</name>
<reference evidence="4" key="2">
    <citation type="submission" date="2020-10" db="UniProtKB">
        <authorList>
            <consortium name="WormBaseParasite"/>
        </authorList>
    </citation>
    <scope>IDENTIFICATION</scope>
</reference>
<evidence type="ECO:0000313" key="3">
    <source>
        <dbReference type="Proteomes" id="UP000492821"/>
    </source>
</evidence>
<dbReference type="AlphaFoldDB" id="A0A7E4W887"/>
<keyword evidence="2" id="KW-0732">Signal</keyword>
<proteinExistence type="predicted"/>
<evidence type="ECO:0000256" key="2">
    <source>
        <dbReference type="SAM" id="SignalP"/>
    </source>
</evidence>
<dbReference type="WBParaSite" id="Pan_g7610.t1">
    <property type="protein sequence ID" value="Pan_g7610.t1"/>
    <property type="gene ID" value="Pan_g7610"/>
</dbReference>
<sequence>MVVAKRCMAVVAIIGFAALCAVASAEATREGDKLMVRTKRQQCVCVVVSTANNQLQCSCDNTDQSTTSPGSPSGPYVPPTNPTTSATFAPISQQTFATPAPTFTNPPVGQGVGSGVGTGTTVPIFQDGTGSGSSSNNPCTCVQIVISQGSNSQYSCSCDDGASPTALDQGVGQNFLSSALNQADYIGNSIVGQAGQSPQYNPTPATAVPGIVTPLQQQQQVQNNQQFQPASQNQNFLSNALDQSNYLNAGAFNAPTPNNNNAFNTPASNNNNFAPITTLSTVLPPTQFGNQNTQTQQTAPIQSQQSNQQQFDSQYDAEPATTTCITITIPNSGNAQTSVNYSPSGNCLCGQNYVQCAENMCCHKRYRSLKKEEDSAMDIIVDVLRNIKERLDHRA</sequence>
<reference evidence="3" key="1">
    <citation type="journal article" date="2013" name="Genetics">
        <title>The draft genome and transcriptome of Panagrellus redivivus are shaped by the harsh demands of a free-living lifestyle.</title>
        <authorList>
            <person name="Srinivasan J."/>
            <person name="Dillman A.R."/>
            <person name="Macchietto M.G."/>
            <person name="Heikkinen L."/>
            <person name="Lakso M."/>
            <person name="Fracchia K.M."/>
            <person name="Antoshechkin I."/>
            <person name="Mortazavi A."/>
            <person name="Wong G."/>
            <person name="Sternberg P.W."/>
        </authorList>
    </citation>
    <scope>NUCLEOTIDE SEQUENCE [LARGE SCALE GENOMIC DNA]</scope>
    <source>
        <strain evidence="3">MT8872</strain>
    </source>
</reference>
<accession>A0A7E4W887</accession>
<feature type="compositionally biased region" description="Low complexity" evidence="1">
    <location>
        <begin position="65"/>
        <end position="74"/>
    </location>
</feature>
<feature type="signal peptide" evidence="2">
    <location>
        <begin position="1"/>
        <end position="27"/>
    </location>
</feature>
<evidence type="ECO:0000256" key="1">
    <source>
        <dbReference type="SAM" id="MobiDB-lite"/>
    </source>
</evidence>
<keyword evidence="3" id="KW-1185">Reference proteome</keyword>
<protein>
    <submittedName>
        <fullName evidence="4">EB domain-containing protein</fullName>
    </submittedName>
</protein>
<feature type="chain" id="PRO_5028935199" evidence="2">
    <location>
        <begin position="28"/>
        <end position="395"/>
    </location>
</feature>
<organism evidence="3 4">
    <name type="scientific">Panagrellus redivivus</name>
    <name type="common">Microworm</name>
    <dbReference type="NCBI Taxonomy" id="6233"/>
    <lineage>
        <taxon>Eukaryota</taxon>
        <taxon>Metazoa</taxon>
        <taxon>Ecdysozoa</taxon>
        <taxon>Nematoda</taxon>
        <taxon>Chromadorea</taxon>
        <taxon>Rhabditida</taxon>
        <taxon>Tylenchina</taxon>
        <taxon>Panagrolaimomorpha</taxon>
        <taxon>Panagrolaimoidea</taxon>
        <taxon>Panagrolaimidae</taxon>
        <taxon>Panagrellus</taxon>
    </lineage>
</organism>
<dbReference type="Proteomes" id="UP000492821">
    <property type="component" value="Unassembled WGS sequence"/>
</dbReference>
<feature type="region of interest" description="Disordered" evidence="1">
    <location>
        <begin position="61"/>
        <end position="87"/>
    </location>
</feature>